<keyword evidence="1" id="KW-1133">Transmembrane helix</keyword>
<name>A0A1H3GGB7_9BURK</name>
<organism evidence="5 6">
    <name type="scientific">Delftia lacustris</name>
    <dbReference type="NCBI Taxonomy" id="558537"/>
    <lineage>
        <taxon>Bacteria</taxon>
        <taxon>Pseudomonadati</taxon>
        <taxon>Pseudomonadota</taxon>
        <taxon>Betaproteobacteria</taxon>
        <taxon>Burkholderiales</taxon>
        <taxon>Comamonadaceae</taxon>
        <taxon>Delftia</taxon>
    </lineage>
</organism>
<dbReference type="NCBIfam" id="TIGR04174">
    <property type="entry name" value="IPTL_CTERM"/>
    <property type="match status" value="1"/>
</dbReference>
<accession>A0A1H3GGB7</accession>
<dbReference type="EMBL" id="CP065748">
    <property type="protein sequence ID" value="QPS81193.1"/>
    <property type="molecule type" value="Genomic_DNA"/>
</dbReference>
<evidence type="ECO:0000313" key="5">
    <source>
        <dbReference type="EMBL" id="SDY02402.1"/>
    </source>
</evidence>
<dbReference type="AlphaFoldDB" id="A0A1H3GGB7"/>
<keyword evidence="7" id="KW-1185">Reference proteome</keyword>
<dbReference type="Pfam" id="PF18203">
    <property type="entry name" value="IPTL-CTERM"/>
    <property type="match status" value="1"/>
</dbReference>
<proteinExistence type="predicted"/>
<dbReference type="Proteomes" id="UP000183417">
    <property type="component" value="Unassembled WGS sequence"/>
</dbReference>
<feature type="transmembrane region" description="Helical" evidence="1">
    <location>
        <begin position="206"/>
        <end position="223"/>
    </location>
</feature>
<dbReference type="Proteomes" id="UP000595064">
    <property type="component" value="Chromosome"/>
</dbReference>
<evidence type="ECO:0000256" key="1">
    <source>
        <dbReference type="SAM" id="Phobius"/>
    </source>
</evidence>
<dbReference type="EMBL" id="FNPE01000002">
    <property type="protein sequence ID" value="SDY02402.1"/>
    <property type="molecule type" value="Genomic_DNA"/>
</dbReference>
<evidence type="ECO:0000256" key="2">
    <source>
        <dbReference type="SAM" id="SignalP"/>
    </source>
</evidence>
<evidence type="ECO:0000259" key="3">
    <source>
        <dbReference type="Pfam" id="PF18203"/>
    </source>
</evidence>
<sequence>MAGFGKRWAASLALGAAMCGSAWGQIVFPPGSSIDLAGGSFNSFCVPVSMGGELALGTGTFDSGSFAFDAGSTVTGTGGQLNIGGDLTSAAALNLGTSSVVLSDTCAPGTTLTLSGNIVVKDLTLISTGPTPPTIVLPAGTNLTVLGTLTLGSPGKPVVLTSSGPGTAVVTLGPLATVSNPSGSGIPGNVQIGAPVVVAPASIPTLSTYGLMLMSLLLGGMALHRQRRATRL</sequence>
<dbReference type="InterPro" id="IPR026442">
    <property type="entry name" value="IPTL_CTERM"/>
</dbReference>
<keyword evidence="1" id="KW-0472">Membrane</keyword>
<protein>
    <submittedName>
        <fullName evidence="5">IPTL-CTERM protein sorting domain-containing protein</fullName>
    </submittedName>
    <submittedName>
        <fullName evidence="4">IPTL-CTERM sorting domain-containing protein</fullName>
    </submittedName>
</protein>
<dbReference type="RefSeq" id="WP_016447689.1">
    <property type="nucleotide sequence ID" value="NZ_CP065748.1"/>
</dbReference>
<keyword evidence="2" id="KW-0732">Signal</keyword>
<evidence type="ECO:0000313" key="4">
    <source>
        <dbReference type="EMBL" id="QPS81193.1"/>
    </source>
</evidence>
<evidence type="ECO:0000313" key="6">
    <source>
        <dbReference type="Proteomes" id="UP000183417"/>
    </source>
</evidence>
<dbReference type="KEGG" id="dla:I6G47_30255"/>
<reference evidence="5 6" key="1">
    <citation type="submission" date="2016-10" db="EMBL/GenBank/DDBJ databases">
        <authorList>
            <person name="de Groot N.N."/>
        </authorList>
    </citation>
    <scope>NUCLEOTIDE SEQUENCE [LARGE SCALE GENOMIC DNA]</scope>
    <source>
        <strain evidence="5 6">LMG 24775</strain>
    </source>
</reference>
<feature type="chain" id="PRO_5044558389" evidence="2">
    <location>
        <begin position="25"/>
        <end position="232"/>
    </location>
</feature>
<feature type="signal peptide" evidence="2">
    <location>
        <begin position="1"/>
        <end position="24"/>
    </location>
</feature>
<reference evidence="4 7" key="2">
    <citation type="submission" date="2020-12" db="EMBL/GenBank/DDBJ databases">
        <title>FDA dAtabase for Regulatory Grade micrObial Sequences (FDA-ARGOS): Supporting development and validation of Infectious Disease Dx tests.</title>
        <authorList>
            <person name="Sproer C."/>
            <person name="Gronow S."/>
            <person name="Severitt S."/>
            <person name="Schroder I."/>
            <person name="Tallon L."/>
            <person name="Sadzewicz L."/>
            <person name="Zhao X."/>
            <person name="Boylan J."/>
            <person name="Ott S."/>
            <person name="Bowen H."/>
            <person name="Vavikolanu K."/>
            <person name="Mehta A."/>
            <person name="Aluvathingal J."/>
            <person name="Nadendla S."/>
            <person name="Lowell S."/>
            <person name="Myers T."/>
            <person name="Yan Y."/>
            <person name="Sichtig H."/>
        </authorList>
    </citation>
    <scope>NUCLEOTIDE SEQUENCE [LARGE SCALE GENOMIC DNA]</scope>
    <source>
        <strain evidence="4 7">FDAARGOS_890</strain>
    </source>
</reference>
<evidence type="ECO:0000313" key="7">
    <source>
        <dbReference type="Proteomes" id="UP000595064"/>
    </source>
</evidence>
<keyword evidence="1" id="KW-0812">Transmembrane</keyword>
<feature type="domain" description="IPTL-CTERM protein sorting" evidence="3">
    <location>
        <begin position="201"/>
        <end position="228"/>
    </location>
</feature>
<gene>
    <name evidence="4" type="ORF">I6G47_30255</name>
    <name evidence="5" type="ORF">SAMN05421547_102204</name>
</gene>
<dbReference type="GeneID" id="94690847"/>